<dbReference type="InParanoid" id="A0A2P5F2Y5"/>
<dbReference type="EMBL" id="JXTC01000069">
    <property type="protein sequence ID" value="PON92119.1"/>
    <property type="molecule type" value="Genomic_DNA"/>
</dbReference>
<name>A0A2P5F2Y5_TREOI</name>
<keyword evidence="2" id="KW-1185">Reference proteome</keyword>
<dbReference type="PANTHER" id="PTHR11439">
    <property type="entry name" value="GAG-POL-RELATED RETROTRANSPOSON"/>
    <property type="match status" value="1"/>
</dbReference>
<dbReference type="Proteomes" id="UP000237000">
    <property type="component" value="Unassembled WGS sequence"/>
</dbReference>
<evidence type="ECO:0000313" key="2">
    <source>
        <dbReference type="Proteomes" id="UP000237000"/>
    </source>
</evidence>
<dbReference type="PANTHER" id="PTHR11439:SF463">
    <property type="entry name" value="REVERSE TRANSCRIPTASE TY1_COPIA-TYPE DOMAIN-CONTAINING PROTEIN"/>
    <property type="match status" value="1"/>
</dbReference>
<gene>
    <name evidence="1" type="ORF">TorRG33x02_121910</name>
</gene>
<dbReference type="STRING" id="63057.A0A2P5F2Y5"/>
<proteinExistence type="predicted"/>
<dbReference type="OrthoDB" id="1165052at2759"/>
<organism evidence="1 2">
    <name type="scientific">Trema orientale</name>
    <name type="common">Charcoal tree</name>
    <name type="synonym">Celtis orientalis</name>
    <dbReference type="NCBI Taxonomy" id="63057"/>
    <lineage>
        <taxon>Eukaryota</taxon>
        <taxon>Viridiplantae</taxon>
        <taxon>Streptophyta</taxon>
        <taxon>Embryophyta</taxon>
        <taxon>Tracheophyta</taxon>
        <taxon>Spermatophyta</taxon>
        <taxon>Magnoliopsida</taxon>
        <taxon>eudicotyledons</taxon>
        <taxon>Gunneridae</taxon>
        <taxon>Pentapetalae</taxon>
        <taxon>rosids</taxon>
        <taxon>fabids</taxon>
        <taxon>Rosales</taxon>
        <taxon>Cannabaceae</taxon>
        <taxon>Trema</taxon>
    </lineage>
</organism>
<dbReference type="AlphaFoldDB" id="A0A2P5F2Y5"/>
<accession>A0A2P5F2Y5</accession>
<evidence type="ECO:0000313" key="1">
    <source>
        <dbReference type="EMBL" id="PON92119.1"/>
    </source>
</evidence>
<feature type="non-terminal residue" evidence="1">
    <location>
        <position position="1"/>
    </location>
</feature>
<dbReference type="CDD" id="cd09272">
    <property type="entry name" value="RNase_HI_RT_Ty1"/>
    <property type="match status" value="1"/>
</dbReference>
<reference evidence="2" key="1">
    <citation type="submission" date="2016-06" db="EMBL/GenBank/DDBJ databases">
        <title>Parallel loss of symbiosis genes in relatives of nitrogen-fixing non-legume Parasponia.</title>
        <authorList>
            <person name="Van Velzen R."/>
            <person name="Holmer R."/>
            <person name="Bu F."/>
            <person name="Rutten L."/>
            <person name="Van Zeijl A."/>
            <person name="Liu W."/>
            <person name="Santuari L."/>
            <person name="Cao Q."/>
            <person name="Sharma T."/>
            <person name="Shen D."/>
            <person name="Roswanjaya Y."/>
            <person name="Wardhani T."/>
            <person name="Kalhor M.S."/>
            <person name="Jansen J."/>
            <person name="Van den Hoogen J."/>
            <person name="Gungor B."/>
            <person name="Hartog M."/>
            <person name="Hontelez J."/>
            <person name="Verver J."/>
            <person name="Yang W.-C."/>
            <person name="Schijlen E."/>
            <person name="Repin R."/>
            <person name="Schilthuizen M."/>
            <person name="Schranz E."/>
            <person name="Heidstra R."/>
            <person name="Miyata K."/>
            <person name="Fedorova E."/>
            <person name="Kohlen W."/>
            <person name="Bisseling T."/>
            <person name="Smit S."/>
            <person name="Geurts R."/>
        </authorList>
    </citation>
    <scope>NUCLEOTIDE SEQUENCE [LARGE SCALE GENOMIC DNA]</scope>
    <source>
        <strain evidence="2">cv. RG33-2</strain>
    </source>
</reference>
<comment type="caution">
    <text evidence="1">The sequence shown here is derived from an EMBL/GenBank/DDBJ whole genome shotgun (WGS) entry which is preliminary data.</text>
</comment>
<protein>
    <submittedName>
        <fullName evidence="1">Uncharacterized protein</fullName>
    </submittedName>
</protein>
<sequence>RSRVEVEFRALAHGVCEGIWLRRILEELKMPFQEPMKMFFDNLAAISIAKNPVHHDQTKHVEIDRHFIMEKIEKGAIQLVYVFTSQQPADILTKALTRKSFEEMNSKLGMTNIYSPA</sequence>